<evidence type="ECO:0000256" key="1">
    <source>
        <dbReference type="SAM" id="SignalP"/>
    </source>
</evidence>
<dbReference type="InterPro" id="IPR034871">
    <property type="entry name" value="Allene_oxi_cyc_sf"/>
</dbReference>
<proteinExistence type="predicted"/>
<dbReference type="RefSeq" id="WP_369144722.1">
    <property type="nucleotide sequence ID" value="NZ_CP163444.1"/>
</dbReference>
<gene>
    <name evidence="3" type="ORF">AB5J54_16790</name>
</gene>
<dbReference type="AlphaFoldDB" id="A0AB39T3G5"/>
<feature type="chain" id="PRO_5044197876" description="Allene oxide cyclase barrel-like domain-containing protein" evidence="1">
    <location>
        <begin position="28"/>
        <end position="165"/>
    </location>
</feature>
<dbReference type="Pfam" id="PF18678">
    <property type="entry name" value="AOC_like"/>
    <property type="match status" value="1"/>
</dbReference>
<organism evidence="3">
    <name type="scientific">Streptomyces sp. R44</name>
    <dbReference type="NCBI Taxonomy" id="3238633"/>
    <lineage>
        <taxon>Bacteria</taxon>
        <taxon>Bacillati</taxon>
        <taxon>Actinomycetota</taxon>
        <taxon>Actinomycetes</taxon>
        <taxon>Kitasatosporales</taxon>
        <taxon>Streptomycetaceae</taxon>
        <taxon>Streptomyces</taxon>
    </lineage>
</organism>
<dbReference type="EMBL" id="CP163444">
    <property type="protein sequence ID" value="XDQ72064.1"/>
    <property type="molecule type" value="Genomic_DNA"/>
</dbReference>
<reference evidence="3" key="1">
    <citation type="submission" date="2024-07" db="EMBL/GenBank/DDBJ databases">
        <authorList>
            <person name="Yu S.T."/>
        </authorList>
    </citation>
    <scope>NUCLEOTIDE SEQUENCE</scope>
    <source>
        <strain evidence="3">R44</strain>
    </source>
</reference>
<dbReference type="InterPro" id="IPR044859">
    <property type="entry name" value="Allene_oxi_cyc_Dirigent"/>
</dbReference>
<dbReference type="Gene3D" id="2.40.480.10">
    <property type="entry name" value="Allene oxide cyclase-like"/>
    <property type="match status" value="1"/>
</dbReference>
<sequence>MRPTRAACLGAATLVTLLTCTSVAAGAATDTASPHTGGKARTITLRAEVKELTRIPATGDPAQGDRAIARSDLSLFDDPTHTKIGESHVACTTTRGGDDEAEQCVATYVLPDGQLTVQGMYFNYLDQGPFDNAITGGTGKYEKARGSVHSEPVQPRVRRFTINLV</sequence>
<dbReference type="GO" id="GO:0017000">
    <property type="term" value="P:antibiotic biosynthetic process"/>
    <property type="evidence" value="ECO:0007669"/>
    <property type="project" value="InterPro"/>
</dbReference>
<name>A0AB39T3G5_9ACTN</name>
<dbReference type="GO" id="GO:0009695">
    <property type="term" value="P:jasmonic acid biosynthetic process"/>
    <property type="evidence" value="ECO:0007669"/>
    <property type="project" value="InterPro"/>
</dbReference>
<evidence type="ECO:0000259" key="2">
    <source>
        <dbReference type="Pfam" id="PF18678"/>
    </source>
</evidence>
<accession>A0AB39T3G5</accession>
<protein>
    <recommendedName>
        <fullName evidence="2">Allene oxide cyclase barrel-like domain-containing protein</fullName>
    </recommendedName>
</protein>
<dbReference type="GO" id="GO:0046423">
    <property type="term" value="F:allene-oxide cyclase activity"/>
    <property type="evidence" value="ECO:0007669"/>
    <property type="project" value="InterPro"/>
</dbReference>
<feature type="signal peptide" evidence="1">
    <location>
        <begin position="1"/>
        <end position="27"/>
    </location>
</feature>
<feature type="domain" description="Allene oxide cyclase barrel-like" evidence="2">
    <location>
        <begin position="56"/>
        <end position="156"/>
    </location>
</feature>
<keyword evidence="1" id="KW-0732">Signal</keyword>
<dbReference type="InterPro" id="IPR041013">
    <property type="entry name" value="AOC-like"/>
</dbReference>
<evidence type="ECO:0000313" key="3">
    <source>
        <dbReference type="EMBL" id="XDQ72064.1"/>
    </source>
</evidence>
<dbReference type="SUPFAM" id="SSF141493">
    <property type="entry name" value="Allene oxide cyclase-like"/>
    <property type="match status" value="1"/>
</dbReference>